<evidence type="ECO:0000313" key="3">
    <source>
        <dbReference type="EMBL" id="SEJ67303.1"/>
    </source>
</evidence>
<keyword evidence="4" id="KW-1185">Reference proteome</keyword>
<dbReference type="Pfam" id="PF03009">
    <property type="entry name" value="GDPD"/>
    <property type="match status" value="1"/>
</dbReference>
<accession>A0A1H7ANW4</accession>
<dbReference type="SUPFAM" id="SSF51695">
    <property type="entry name" value="PLC-like phosphodiesterases"/>
    <property type="match status" value="1"/>
</dbReference>
<reference evidence="3 4" key="1">
    <citation type="submission" date="2016-10" db="EMBL/GenBank/DDBJ databases">
        <authorList>
            <person name="de Groot N.N."/>
        </authorList>
    </citation>
    <scope>NUCLEOTIDE SEQUENCE [LARGE SCALE GENOMIC DNA]</scope>
    <source>
        <strain evidence="3 4">DSM 19938</strain>
    </source>
</reference>
<dbReference type="GO" id="GO:0008081">
    <property type="term" value="F:phosphoric diester hydrolase activity"/>
    <property type="evidence" value="ECO:0007669"/>
    <property type="project" value="InterPro"/>
</dbReference>
<name>A0A1H7ANW4_9BACT</name>
<dbReference type="OrthoDB" id="384721at2"/>
<dbReference type="PANTHER" id="PTHR46211:SF14">
    <property type="entry name" value="GLYCEROPHOSPHODIESTER PHOSPHODIESTERASE"/>
    <property type="match status" value="1"/>
</dbReference>
<dbReference type="Proteomes" id="UP000199532">
    <property type="component" value="Unassembled WGS sequence"/>
</dbReference>
<dbReference type="PANTHER" id="PTHR46211">
    <property type="entry name" value="GLYCEROPHOSPHORYL DIESTER PHOSPHODIESTERASE"/>
    <property type="match status" value="1"/>
</dbReference>
<dbReference type="InterPro" id="IPR017946">
    <property type="entry name" value="PLC-like_Pdiesterase_TIM-brl"/>
</dbReference>
<dbReference type="PROSITE" id="PS51704">
    <property type="entry name" value="GP_PDE"/>
    <property type="match status" value="1"/>
</dbReference>
<proteinExistence type="predicted"/>
<feature type="chain" id="PRO_5011777334" evidence="1">
    <location>
        <begin position="22"/>
        <end position="300"/>
    </location>
</feature>
<evidence type="ECO:0000256" key="1">
    <source>
        <dbReference type="SAM" id="SignalP"/>
    </source>
</evidence>
<gene>
    <name evidence="3" type="ORF">SAMN04487995_5809</name>
</gene>
<evidence type="ECO:0000259" key="2">
    <source>
        <dbReference type="PROSITE" id="PS51704"/>
    </source>
</evidence>
<dbReference type="EMBL" id="FNXY01000011">
    <property type="protein sequence ID" value="SEJ67303.1"/>
    <property type="molecule type" value="Genomic_DNA"/>
</dbReference>
<feature type="signal peptide" evidence="1">
    <location>
        <begin position="1"/>
        <end position="21"/>
    </location>
</feature>
<dbReference type="STRING" id="408657.SAMN04487995_5809"/>
<dbReference type="AlphaFoldDB" id="A0A1H7ANW4"/>
<dbReference type="RefSeq" id="WP_090341588.1">
    <property type="nucleotide sequence ID" value="NZ_FNXY01000011.1"/>
</dbReference>
<organism evidence="3 4">
    <name type="scientific">Dyadobacter koreensis</name>
    <dbReference type="NCBI Taxonomy" id="408657"/>
    <lineage>
        <taxon>Bacteria</taxon>
        <taxon>Pseudomonadati</taxon>
        <taxon>Bacteroidota</taxon>
        <taxon>Cytophagia</taxon>
        <taxon>Cytophagales</taxon>
        <taxon>Spirosomataceae</taxon>
        <taxon>Dyadobacter</taxon>
    </lineage>
</organism>
<protein>
    <submittedName>
        <fullName evidence="3">Glycerophosphoryl diester phosphodiesterase</fullName>
    </submittedName>
</protein>
<sequence length="300" mass="33885">MKFIFLSLFTAGIISSVSANAQQKPEVQAHRGGMGLYPENTITAMINAVKLGAKTLELDCVISADGKVVVSHDPYMSAEFMRKPDGSDVTKEEEKGLALYKMPYDSIRKFDSGTKPHPRFSEQKKMKTHKPLLSDLIDSVEVYVKKNNLKPVYYNMETKISPQGDGAYNPVPDVFVSRVMDVIRTKKIENRTTIQSFDIRTLQVLHKENAKVKLALLIMNKDSFEDNIKKLGFTPDIYSPYHTLVNEDLVKKSHDAKVLILPWTVDEPEEMERLAALGVDGIITNQPDRMIKLFGSYQNK</sequence>
<keyword evidence="1" id="KW-0732">Signal</keyword>
<dbReference type="Gene3D" id="3.20.20.190">
    <property type="entry name" value="Phosphatidylinositol (PI) phosphodiesterase"/>
    <property type="match status" value="1"/>
</dbReference>
<evidence type="ECO:0000313" key="4">
    <source>
        <dbReference type="Proteomes" id="UP000199532"/>
    </source>
</evidence>
<dbReference type="InterPro" id="IPR030395">
    <property type="entry name" value="GP_PDE_dom"/>
</dbReference>
<dbReference type="GO" id="GO:0006629">
    <property type="term" value="P:lipid metabolic process"/>
    <property type="evidence" value="ECO:0007669"/>
    <property type="project" value="InterPro"/>
</dbReference>
<feature type="domain" description="GP-PDE" evidence="2">
    <location>
        <begin position="25"/>
        <end position="294"/>
    </location>
</feature>